<reference evidence="3 4" key="1">
    <citation type="submission" date="2020-08" db="EMBL/GenBank/DDBJ databases">
        <authorList>
            <person name="Newling K."/>
            <person name="Davey J."/>
            <person name="Forrester S."/>
        </authorList>
    </citation>
    <scope>NUCLEOTIDE SEQUENCE [LARGE SCALE GENOMIC DNA]</scope>
    <source>
        <strain evidence="4">Crithidia deanei Carvalho (ATCC PRA-265)</strain>
    </source>
</reference>
<dbReference type="EMBL" id="LR877151">
    <property type="protein sequence ID" value="CAD2216861.1"/>
    <property type="molecule type" value="Genomic_DNA"/>
</dbReference>
<evidence type="ECO:0000256" key="2">
    <source>
        <dbReference type="SAM" id="MobiDB-lite"/>
    </source>
</evidence>
<organism evidence="3 4">
    <name type="scientific">Angomonas deanei</name>
    <dbReference type="NCBI Taxonomy" id="59799"/>
    <lineage>
        <taxon>Eukaryota</taxon>
        <taxon>Discoba</taxon>
        <taxon>Euglenozoa</taxon>
        <taxon>Kinetoplastea</taxon>
        <taxon>Metakinetoplastina</taxon>
        <taxon>Trypanosomatida</taxon>
        <taxon>Trypanosomatidae</taxon>
        <taxon>Strigomonadinae</taxon>
        <taxon>Angomonas</taxon>
    </lineage>
</organism>
<dbReference type="VEuPathDB" id="TriTrypDB:ADEAN_000433900"/>
<proteinExistence type="predicted"/>
<feature type="region of interest" description="Disordered" evidence="2">
    <location>
        <begin position="317"/>
        <end position="513"/>
    </location>
</feature>
<feature type="compositionally biased region" description="Low complexity" evidence="2">
    <location>
        <begin position="379"/>
        <end position="402"/>
    </location>
</feature>
<feature type="compositionally biased region" description="Basic and acidic residues" evidence="2">
    <location>
        <begin position="354"/>
        <end position="367"/>
    </location>
</feature>
<evidence type="ECO:0000313" key="4">
    <source>
        <dbReference type="Proteomes" id="UP000515908"/>
    </source>
</evidence>
<dbReference type="Proteomes" id="UP000515908">
    <property type="component" value="Chromosome 07"/>
</dbReference>
<feature type="compositionally biased region" description="Basic and acidic residues" evidence="2">
    <location>
        <begin position="317"/>
        <end position="326"/>
    </location>
</feature>
<feature type="compositionally biased region" description="Low complexity" evidence="2">
    <location>
        <begin position="445"/>
        <end position="479"/>
    </location>
</feature>
<keyword evidence="4" id="KW-1185">Reference proteome</keyword>
<keyword evidence="1" id="KW-0175">Coiled coil</keyword>
<name>A0A7G2CCX6_9TRYP</name>
<feature type="compositionally biased region" description="Basic residues" evidence="2">
    <location>
        <begin position="327"/>
        <end position="336"/>
    </location>
</feature>
<feature type="coiled-coil region" evidence="1">
    <location>
        <begin position="231"/>
        <end position="317"/>
    </location>
</feature>
<evidence type="ECO:0000256" key="1">
    <source>
        <dbReference type="SAM" id="Coils"/>
    </source>
</evidence>
<dbReference type="AlphaFoldDB" id="A0A7G2CCX6"/>
<dbReference type="OrthoDB" id="278352at2759"/>
<evidence type="ECO:0000313" key="3">
    <source>
        <dbReference type="EMBL" id="CAD2216861.1"/>
    </source>
</evidence>
<protein>
    <submittedName>
        <fullName evidence="3">Uncharacterized protein</fullName>
    </submittedName>
</protein>
<gene>
    <name evidence="3" type="ORF">ADEAN_000433900</name>
</gene>
<accession>A0A7G2CCX6</accession>
<sequence>MECKVFSPCGRFQIHFSIPKNEKLLHLKVFHTNDPNPNSPSNLLAVLNESQILQLTTSSGVRKNFDAFSKMMYNALIGASPCVTFFVETLSELKDRITKDVLLSESVQNGMKNNHNNNDASLIELSLEEDVAEEVLNQVVLTIDYNVDYTRALFTIPLEGGAHSQNNHATPVVVEEKPNVSEVSLPLTTASNNKYYIPSNHQHNNTGKFQEKPPKKHLLNLQKDEEESNTTKELEDIIHHLRKENNKLKSENNSLIQLSKEKMLEMQALCSDFQSRAEDLCRVDALKLSLHEYKKRTQQLESELEKERQVRTILEAELRASAERHPPVKSHSRGRSHSHEELAATVNMPYRRSSSREGRKSSKERSSRRPLLSPTPIANRSSSRQSSNNNNNNRKSVNPQNRFNTPPTSSRDAYYYEEPAREPARRRHSSGGDSPAPRGRTGNRPSPSASPSLSRQKGNNNNNNSFRSYTSSKASSRASSCERLYRTGTVSSRRREQEVMLAEPSAARRAIFR</sequence>